<keyword evidence="5" id="KW-0862">Zinc</keyword>
<comment type="similarity">
    <text evidence="1">Belongs to the UPF0758 family.</text>
</comment>
<evidence type="ECO:0000256" key="6">
    <source>
        <dbReference type="ARBA" id="ARBA00023049"/>
    </source>
</evidence>
<keyword evidence="3" id="KW-0479">Metal-binding</keyword>
<dbReference type="GO" id="GO:0008237">
    <property type="term" value="F:metallopeptidase activity"/>
    <property type="evidence" value="ECO:0007669"/>
    <property type="project" value="UniProtKB-KW"/>
</dbReference>
<dbReference type="Gene3D" id="3.40.140.10">
    <property type="entry name" value="Cytidine Deaminase, domain 2"/>
    <property type="match status" value="1"/>
</dbReference>
<evidence type="ECO:0000313" key="9">
    <source>
        <dbReference type="Proteomes" id="UP000184612"/>
    </source>
</evidence>
<dbReference type="GO" id="GO:0006508">
    <property type="term" value="P:proteolysis"/>
    <property type="evidence" value="ECO:0007669"/>
    <property type="project" value="UniProtKB-KW"/>
</dbReference>
<dbReference type="Pfam" id="PF04002">
    <property type="entry name" value="RadC"/>
    <property type="match status" value="1"/>
</dbReference>
<dbReference type="AlphaFoldDB" id="A0A1M7YNJ6"/>
<dbReference type="PANTHER" id="PTHR30471">
    <property type="entry name" value="DNA REPAIR PROTEIN RADC"/>
    <property type="match status" value="1"/>
</dbReference>
<dbReference type="PANTHER" id="PTHR30471:SF3">
    <property type="entry name" value="UPF0758 PROTEIN YEES-RELATED"/>
    <property type="match status" value="1"/>
</dbReference>
<dbReference type="EMBL" id="FRFD01000018">
    <property type="protein sequence ID" value="SHO54157.1"/>
    <property type="molecule type" value="Genomic_DNA"/>
</dbReference>
<keyword evidence="2" id="KW-0645">Protease</keyword>
<evidence type="ECO:0000256" key="1">
    <source>
        <dbReference type="ARBA" id="ARBA00010243"/>
    </source>
</evidence>
<feature type="domain" description="MPN" evidence="7">
    <location>
        <begin position="27"/>
        <end position="151"/>
    </location>
</feature>
<evidence type="ECO:0000256" key="3">
    <source>
        <dbReference type="ARBA" id="ARBA00022723"/>
    </source>
</evidence>
<keyword evidence="4" id="KW-0378">Hydrolase</keyword>
<keyword evidence="9" id="KW-1185">Reference proteome</keyword>
<dbReference type="InterPro" id="IPR025657">
    <property type="entry name" value="RadC_JAB"/>
</dbReference>
<keyword evidence="6" id="KW-0482">Metalloprotease</keyword>
<reference evidence="8 9" key="1">
    <citation type="submission" date="2016-12" db="EMBL/GenBank/DDBJ databases">
        <authorList>
            <person name="Song W.-J."/>
            <person name="Kurnit D.M."/>
        </authorList>
    </citation>
    <scope>NUCLEOTIDE SEQUENCE [LARGE SCALE GENOMIC DNA]</scope>
    <source>
        <strain evidence="8 9">DSM 12503</strain>
    </source>
</reference>
<evidence type="ECO:0000313" key="8">
    <source>
        <dbReference type="EMBL" id="SHO54157.1"/>
    </source>
</evidence>
<dbReference type="RefSeq" id="WP_073591215.1">
    <property type="nucleotide sequence ID" value="NZ_FRFD01000018.1"/>
</dbReference>
<dbReference type="Proteomes" id="UP000184612">
    <property type="component" value="Unassembled WGS sequence"/>
</dbReference>
<evidence type="ECO:0000256" key="2">
    <source>
        <dbReference type="ARBA" id="ARBA00022670"/>
    </source>
</evidence>
<evidence type="ECO:0000259" key="7">
    <source>
        <dbReference type="PROSITE" id="PS50249"/>
    </source>
</evidence>
<gene>
    <name evidence="8" type="ORF">SAMN02745217_04612</name>
</gene>
<dbReference type="CDD" id="cd08071">
    <property type="entry name" value="MPN_DUF2466"/>
    <property type="match status" value="1"/>
</dbReference>
<sequence>MPRKNPFKLNVVSIRLVKDAPIYSERPIKTPLDAVDVIGSRLCEMDREVLCVINLKTDGTPINCHIVSVGTLNETIASPREMFKTSILSNAANIILLHCHPSGSLKPSSEDFKLTDRMIKLCGLMGIPLLDHIIVGGSNSRYFSFRDNEILFNPNYASSNDYQTLDFGATIAI</sequence>
<name>A0A1M7YNJ6_9FIRM</name>
<proteinExistence type="inferred from homology"/>
<evidence type="ECO:0000256" key="4">
    <source>
        <dbReference type="ARBA" id="ARBA00022801"/>
    </source>
</evidence>
<dbReference type="GO" id="GO:0046872">
    <property type="term" value="F:metal ion binding"/>
    <property type="evidence" value="ECO:0007669"/>
    <property type="project" value="UniProtKB-KW"/>
</dbReference>
<dbReference type="STRING" id="1121345.SAMN02745217_04612"/>
<dbReference type="InterPro" id="IPR001405">
    <property type="entry name" value="UPF0758"/>
</dbReference>
<dbReference type="OrthoDB" id="9804482at2"/>
<dbReference type="InterPro" id="IPR037518">
    <property type="entry name" value="MPN"/>
</dbReference>
<evidence type="ECO:0000256" key="5">
    <source>
        <dbReference type="ARBA" id="ARBA00022833"/>
    </source>
</evidence>
<dbReference type="PROSITE" id="PS50249">
    <property type="entry name" value="MPN"/>
    <property type="match status" value="1"/>
</dbReference>
<accession>A0A1M7YNJ6</accession>
<protein>
    <submittedName>
        <fullName evidence="8">DNA repair protein RadC</fullName>
    </submittedName>
</protein>
<organism evidence="8 9">
    <name type="scientific">Anaerocolumna xylanovorans DSM 12503</name>
    <dbReference type="NCBI Taxonomy" id="1121345"/>
    <lineage>
        <taxon>Bacteria</taxon>
        <taxon>Bacillati</taxon>
        <taxon>Bacillota</taxon>
        <taxon>Clostridia</taxon>
        <taxon>Lachnospirales</taxon>
        <taxon>Lachnospiraceae</taxon>
        <taxon>Anaerocolumna</taxon>
    </lineage>
</organism>